<dbReference type="PANTHER" id="PTHR48228:SF5">
    <property type="entry name" value="ALPHA-METHYLACYL-COA RACEMASE"/>
    <property type="match status" value="1"/>
</dbReference>
<dbReference type="AlphaFoldDB" id="A0A1I2IVL0"/>
<dbReference type="PANTHER" id="PTHR48228">
    <property type="entry name" value="SUCCINYL-COA--D-CITRAMALATE COA-TRANSFERASE"/>
    <property type="match status" value="1"/>
</dbReference>
<dbReference type="STRING" id="935223.SAMN04488131_1272"/>
<proteinExistence type="predicted"/>
<dbReference type="SUPFAM" id="SSF89796">
    <property type="entry name" value="CoA-transferase family III (CaiB/BaiF)"/>
    <property type="match status" value="1"/>
</dbReference>
<protein>
    <submittedName>
        <fullName evidence="1">CoA-transferase family III</fullName>
    </submittedName>
</protein>
<dbReference type="EMBL" id="FONQ01000027">
    <property type="protein sequence ID" value="SFF46522.1"/>
    <property type="molecule type" value="Genomic_DNA"/>
</dbReference>
<dbReference type="InterPro" id="IPR050509">
    <property type="entry name" value="CoA-transferase_III"/>
</dbReference>
<evidence type="ECO:0000313" key="2">
    <source>
        <dbReference type="Proteomes" id="UP000198596"/>
    </source>
</evidence>
<keyword evidence="1" id="KW-0808">Transferase</keyword>
<gene>
    <name evidence="1" type="ORF">SAMN04488131_1272</name>
</gene>
<reference evidence="2" key="1">
    <citation type="submission" date="2016-10" db="EMBL/GenBank/DDBJ databases">
        <authorList>
            <person name="Varghese N."/>
            <person name="Submissions S."/>
        </authorList>
    </citation>
    <scope>NUCLEOTIDE SEQUENCE [LARGE SCALE GENOMIC DNA]</scope>
    <source>
        <strain evidence="2">CGMCC 1.9227</strain>
    </source>
</reference>
<dbReference type="InterPro" id="IPR023606">
    <property type="entry name" value="CoA-Trfase_III_dom_1_sf"/>
</dbReference>
<organism evidence="1 2">
    <name type="scientific">Flavobacterium xueshanense</name>
    <dbReference type="NCBI Taxonomy" id="935223"/>
    <lineage>
        <taxon>Bacteria</taxon>
        <taxon>Pseudomonadati</taxon>
        <taxon>Bacteroidota</taxon>
        <taxon>Flavobacteriia</taxon>
        <taxon>Flavobacteriales</taxon>
        <taxon>Flavobacteriaceae</taxon>
        <taxon>Flavobacterium</taxon>
    </lineage>
</organism>
<dbReference type="Gene3D" id="3.40.50.10540">
    <property type="entry name" value="Crotonobetainyl-coa:carnitine coa-transferase, domain 1"/>
    <property type="match status" value="1"/>
</dbReference>
<keyword evidence="2" id="KW-1185">Reference proteome</keyword>
<dbReference type="GO" id="GO:0016740">
    <property type="term" value="F:transferase activity"/>
    <property type="evidence" value="ECO:0007669"/>
    <property type="project" value="UniProtKB-KW"/>
</dbReference>
<dbReference type="InterPro" id="IPR003673">
    <property type="entry name" value="CoA-Trfase_fam_III"/>
</dbReference>
<sequence length="110" mass="12058">MVDYETPEGYQQIVEQIRTADVLVEQFRPGAMEGFNLSFETVKKINPKIVYVSVTGYGQTGDKKRVAGHDLNYMAETGLLSMNKNENGKPVIPGFQVPDIAGGSFMLVAA</sequence>
<name>A0A1I2IVL0_9FLAO</name>
<dbReference type="Proteomes" id="UP000198596">
    <property type="component" value="Unassembled WGS sequence"/>
</dbReference>
<accession>A0A1I2IVL0</accession>
<dbReference type="Pfam" id="PF02515">
    <property type="entry name" value="CoA_transf_3"/>
    <property type="match status" value="1"/>
</dbReference>
<evidence type="ECO:0000313" key="1">
    <source>
        <dbReference type="EMBL" id="SFF46522.1"/>
    </source>
</evidence>